<dbReference type="RefSeq" id="WP_249601163.1">
    <property type="nucleotide sequence ID" value="NZ_JAKHSK010000009.1"/>
</dbReference>
<protein>
    <submittedName>
        <fullName evidence="1">Uncharacterized protein</fullName>
    </submittedName>
</protein>
<sequence length="97" mass="10889">MDQSTSHSPEYNYNSFYSEYQNDEAYYFGLISFRSGNYIGNSDVYRDGVSTISNYGPDCLKRASKPPLGKPVSYLFENHFYFGVCRSLPAIGIGVGP</sequence>
<organism evidence="1 2">
    <name type="scientific">Zunongwangia pacifica</name>
    <dbReference type="NCBI Taxonomy" id="2911062"/>
    <lineage>
        <taxon>Bacteria</taxon>
        <taxon>Pseudomonadati</taxon>
        <taxon>Bacteroidota</taxon>
        <taxon>Flavobacteriia</taxon>
        <taxon>Flavobacteriales</taxon>
        <taxon>Flavobacteriaceae</taxon>
        <taxon>Zunongwangia</taxon>
    </lineage>
</organism>
<dbReference type="Proteomes" id="UP001139521">
    <property type="component" value="Unassembled WGS sequence"/>
</dbReference>
<dbReference type="EMBL" id="JAKHSK010000009">
    <property type="protein sequence ID" value="MCL6218193.1"/>
    <property type="molecule type" value="Genomic_DNA"/>
</dbReference>
<reference evidence="1" key="1">
    <citation type="submission" date="2022-01" db="EMBL/GenBank/DDBJ databases">
        <title>Genome sequencing of Zunongwangia sp. M21534 genome.</title>
        <authorList>
            <person name="Chen Y."/>
            <person name="Dong C."/>
            <person name="Shao Z."/>
        </authorList>
    </citation>
    <scope>NUCLEOTIDE SEQUENCE</scope>
    <source>
        <strain evidence="1">MCCC M21534</strain>
    </source>
</reference>
<comment type="caution">
    <text evidence="1">The sequence shown here is derived from an EMBL/GenBank/DDBJ whole genome shotgun (WGS) entry which is preliminary data.</text>
</comment>
<gene>
    <name evidence="1" type="ORF">L1967_07785</name>
</gene>
<proteinExistence type="predicted"/>
<dbReference type="AlphaFoldDB" id="A0A9X2CPI8"/>
<keyword evidence="2" id="KW-1185">Reference proteome</keyword>
<name>A0A9X2CPI8_9FLAO</name>
<evidence type="ECO:0000313" key="1">
    <source>
        <dbReference type="EMBL" id="MCL6218193.1"/>
    </source>
</evidence>
<accession>A0A9X2CPI8</accession>
<evidence type="ECO:0000313" key="2">
    <source>
        <dbReference type="Proteomes" id="UP001139521"/>
    </source>
</evidence>